<protein>
    <recommendedName>
        <fullName evidence="8">Vacuolar ATPase assembly integral membrane protein VMA21 homolog</fullName>
    </recommendedName>
</protein>
<evidence type="ECO:0000313" key="7">
    <source>
        <dbReference type="EMBL" id="JAC56856.1"/>
    </source>
</evidence>
<evidence type="ECO:0000256" key="1">
    <source>
        <dbReference type="ARBA" id="ARBA00022692"/>
    </source>
</evidence>
<evidence type="ECO:0000256" key="2">
    <source>
        <dbReference type="ARBA" id="ARBA00022824"/>
    </source>
</evidence>
<keyword evidence="5" id="KW-0968">Cytoplasmic vesicle</keyword>
<feature type="transmembrane region" description="Helical" evidence="6">
    <location>
        <begin position="83"/>
        <end position="106"/>
    </location>
</feature>
<dbReference type="InterPro" id="IPR019013">
    <property type="entry name" value="Vma21"/>
</dbReference>
<dbReference type="PANTHER" id="PTHR31792:SF3">
    <property type="entry name" value="VACUOLAR ATPASE ASSEMBLY INTEGRAL MEMBRANE PROTEIN VMA21"/>
    <property type="match status" value="1"/>
</dbReference>
<keyword evidence="4 6" id="KW-0472">Membrane</keyword>
<evidence type="ECO:0000256" key="3">
    <source>
        <dbReference type="ARBA" id="ARBA00022989"/>
    </source>
</evidence>
<dbReference type="AlphaFoldDB" id="A0A034WMS7"/>
<dbReference type="GO" id="GO:0070072">
    <property type="term" value="P:vacuolar proton-transporting V-type ATPase complex assembly"/>
    <property type="evidence" value="ECO:0007669"/>
    <property type="project" value="InterPro"/>
</dbReference>
<evidence type="ECO:0000256" key="6">
    <source>
        <dbReference type="SAM" id="Phobius"/>
    </source>
</evidence>
<dbReference type="EMBL" id="GAKP01002099">
    <property type="protein sequence ID" value="JAC56853.1"/>
    <property type="molecule type" value="Transcribed_RNA"/>
</dbReference>
<organism evidence="7">
    <name type="scientific">Bactrocera dorsalis</name>
    <name type="common">Oriental fruit fly</name>
    <name type="synonym">Dacus dorsalis</name>
    <dbReference type="NCBI Taxonomy" id="27457"/>
    <lineage>
        <taxon>Eukaryota</taxon>
        <taxon>Metazoa</taxon>
        <taxon>Ecdysozoa</taxon>
        <taxon>Arthropoda</taxon>
        <taxon>Hexapoda</taxon>
        <taxon>Insecta</taxon>
        <taxon>Pterygota</taxon>
        <taxon>Neoptera</taxon>
        <taxon>Endopterygota</taxon>
        <taxon>Diptera</taxon>
        <taxon>Brachycera</taxon>
        <taxon>Muscomorpha</taxon>
        <taxon>Tephritoidea</taxon>
        <taxon>Tephritidae</taxon>
        <taxon>Bactrocera</taxon>
        <taxon>Bactrocera</taxon>
    </lineage>
</organism>
<sequence>MKKGKLNMLGDLKDTYPLVKHHEGSEDNAVEDGQIKDVAFSNDTSALVYLWLIIFSILMFTFPFITFYGVRSWLHESFDISEFYINCWAVLSSVLVVNVIICLYVFKAISEENNCDSVMEKQNKKDI</sequence>
<dbReference type="Pfam" id="PF09446">
    <property type="entry name" value="VMA21"/>
    <property type="match status" value="1"/>
</dbReference>
<evidence type="ECO:0000256" key="5">
    <source>
        <dbReference type="ARBA" id="ARBA00023329"/>
    </source>
</evidence>
<name>A0A034WMS7_BACDO</name>
<evidence type="ECO:0000256" key="4">
    <source>
        <dbReference type="ARBA" id="ARBA00023136"/>
    </source>
</evidence>
<accession>A0A034WMS7</accession>
<dbReference type="GO" id="GO:0031410">
    <property type="term" value="C:cytoplasmic vesicle"/>
    <property type="evidence" value="ECO:0007669"/>
    <property type="project" value="UniProtKB-KW"/>
</dbReference>
<feature type="transmembrane region" description="Helical" evidence="6">
    <location>
        <begin position="48"/>
        <end position="71"/>
    </location>
</feature>
<dbReference type="GO" id="GO:0005789">
    <property type="term" value="C:endoplasmic reticulum membrane"/>
    <property type="evidence" value="ECO:0007669"/>
    <property type="project" value="TreeGrafter"/>
</dbReference>
<reference evidence="7" key="1">
    <citation type="journal article" date="2014" name="BMC Genomics">
        <title>Characterizing the developmental transcriptome of the oriental fruit fly, Bactrocera dorsalis (Diptera: Tephritidae) through comparative genomic analysis with Drosophila melanogaster utilizing modENCODE datasets.</title>
        <authorList>
            <person name="Geib S.M."/>
            <person name="Calla B."/>
            <person name="Hall B."/>
            <person name="Hou S."/>
            <person name="Manoukis N.C."/>
        </authorList>
    </citation>
    <scope>NUCLEOTIDE SEQUENCE</scope>
    <source>
        <strain evidence="7">Punador</strain>
    </source>
</reference>
<proteinExistence type="predicted"/>
<keyword evidence="1 6" id="KW-0812">Transmembrane</keyword>
<dbReference type="PANTHER" id="PTHR31792">
    <property type="entry name" value="VACUOLAR ATPASE ASSEMBLY INTEGRAL MEMBRANE PROTEIN VMA21"/>
    <property type="match status" value="1"/>
</dbReference>
<dbReference type="EMBL" id="GAKP01002096">
    <property type="protein sequence ID" value="JAC56856.1"/>
    <property type="molecule type" value="Transcribed_RNA"/>
</dbReference>
<evidence type="ECO:0008006" key="8">
    <source>
        <dbReference type="Google" id="ProtNLM"/>
    </source>
</evidence>
<keyword evidence="3 6" id="KW-1133">Transmembrane helix</keyword>
<keyword evidence="2" id="KW-0256">Endoplasmic reticulum</keyword>